<dbReference type="PANTHER" id="PTHR13822:SF10">
    <property type="entry name" value="ATP SYNTHASE EPSILON CHAIN, CHLOROPLASTIC"/>
    <property type="match status" value="1"/>
</dbReference>
<keyword evidence="3 8" id="KW-0813">Transport</keyword>
<sequence>MAANELEVEIVAEDRFVWSGPARSVSARTIEGEIGILPGHTPLLAVLGDGEVVVESGDGTAVTVRAEGGFFSVDNNRVVIAAGAATLEGEASHGSVA</sequence>
<evidence type="ECO:0000313" key="11">
    <source>
        <dbReference type="Proteomes" id="UP001219037"/>
    </source>
</evidence>
<dbReference type="EMBL" id="CP121252">
    <property type="protein sequence ID" value="WFP17693.1"/>
    <property type="molecule type" value="Genomic_DNA"/>
</dbReference>
<reference evidence="10 11" key="1">
    <citation type="submission" date="2023-04" db="EMBL/GenBank/DDBJ databases">
        <title>Funneling lignin-derived compounds into biodiesel using alkali-halophilic Citricoccus sp. P2.</title>
        <authorList>
            <person name="Luo C.-B."/>
        </authorList>
    </citation>
    <scope>NUCLEOTIDE SEQUENCE [LARGE SCALE GENOMIC DNA]</scope>
    <source>
        <strain evidence="10 11">P2</strain>
    </source>
</reference>
<evidence type="ECO:0000256" key="1">
    <source>
        <dbReference type="ARBA" id="ARBA00004202"/>
    </source>
</evidence>
<keyword evidence="8" id="KW-1003">Cell membrane</keyword>
<gene>
    <name evidence="8" type="primary">atpC</name>
    <name evidence="10" type="ORF">P8192_06210</name>
</gene>
<evidence type="ECO:0000313" key="10">
    <source>
        <dbReference type="EMBL" id="WFP17693.1"/>
    </source>
</evidence>
<dbReference type="PANTHER" id="PTHR13822">
    <property type="entry name" value="ATP SYNTHASE DELTA/EPSILON CHAIN"/>
    <property type="match status" value="1"/>
</dbReference>
<feature type="domain" description="ATP synthase F1 complex delta/epsilon subunit N-terminal" evidence="9">
    <location>
        <begin position="6"/>
        <end position="85"/>
    </location>
</feature>
<evidence type="ECO:0000256" key="4">
    <source>
        <dbReference type="ARBA" id="ARBA00023065"/>
    </source>
</evidence>
<evidence type="ECO:0000256" key="6">
    <source>
        <dbReference type="ARBA" id="ARBA00023196"/>
    </source>
</evidence>
<protein>
    <recommendedName>
        <fullName evidence="8">ATP synthase epsilon chain</fullName>
    </recommendedName>
    <alternativeName>
        <fullName evidence="8">ATP synthase F1 sector epsilon subunit</fullName>
    </alternativeName>
    <alternativeName>
        <fullName evidence="8">F-ATPase epsilon subunit</fullName>
    </alternativeName>
</protein>
<keyword evidence="11" id="KW-1185">Reference proteome</keyword>
<dbReference type="SUPFAM" id="SSF51344">
    <property type="entry name" value="Epsilon subunit of F1F0-ATP synthase N-terminal domain"/>
    <property type="match status" value="1"/>
</dbReference>
<dbReference type="HAMAP" id="MF_00530">
    <property type="entry name" value="ATP_synth_epsil_bac"/>
    <property type="match status" value="1"/>
</dbReference>
<comment type="subcellular location">
    <subcellularLocation>
        <location evidence="1 8">Cell membrane</location>
        <topology evidence="1 8">Peripheral membrane protein</topology>
    </subcellularLocation>
</comment>
<dbReference type="Gene3D" id="2.60.15.10">
    <property type="entry name" value="F0F1 ATP synthase delta/epsilon subunit, N-terminal"/>
    <property type="match status" value="1"/>
</dbReference>
<proteinExistence type="inferred from homology"/>
<keyword evidence="4 8" id="KW-0406">Ion transport</keyword>
<name>A0ABY8H953_9MICC</name>
<dbReference type="Pfam" id="PF02823">
    <property type="entry name" value="ATP-synt_DE_N"/>
    <property type="match status" value="1"/>
</dbReference>
<keyword evidence="8" id="KW-0375">Hydrogen ion transport</keyword>
<dbReference type="Proteomes" id="UP001219037">
    <property type="component" value="Chromosome"/>
</dbReference>
<evidence type="ECO:0000256" key="5">
    <source>
        <dbReference type="ARBA" id="ARBA00023136"/>
    </source>
</evidence>
<dbReference type="NCBIfam" id="NF009977">
    <property type="entry name" value="PRK13442.1"/>
    <property type="match status" value="1"/>
</dbReference>
<accession>A0ABY8H953</accession>
<evidence type="ECO:0000256" key="3">
    <source>
        <dbReference type="ARBA" id="ARBA00022448"/>
    </source>
</evidence>
<organism evidence="10 11">
    <name type="scientific">Citricoccus muralis</name>
    <dbReference type="NCBI Taxonomy" id="169134"/>
    <lineage>
        <taxon>Bacteria</taxon>
        <taxon>Bacillati</taxon>
        <taxon>Actinomycetota</taxon>
        <taxon>Actinomycetes</taxon>
        <taxon>Micrococcales</taxon>
        <taxon>Micrococcaceae</taxon>
        <taxon>Citricoccus</taxon>
    </lineage>
</organism>
<dbReference type="InterPro" id="IPR036771">
    <property type="entry name" value="ATPsynth_dsu/esu_N"/>
</dbReference>
<evidence type="ECO:0000256" key="7">
    <source>
        <dbReference type="ARBA" id="ARBA00023310"/>
    </source>
</evidence>
<keyword evidence="5 8" id="KW-0472">Membrane</keyword>
<dbReference type="InterPro" id="IPR020546">
    <property type="entry name" value="ATP_synth_F1_dsu/esu_N"/>
</dbReference>
<keyword evidence="7 8" id="KW-0066">ATP synthesis</keyword>
<dbReference type="InterPro" id="IPR001469">
    <property type="entry name" value="ATP_synth_F1_dsu/esu"/>
</dbReference>
<dbReference type="RefSeq" id="WP_270105588.1">
    <property type="nucleotide sequence ID" value="NZ_CP121252.1"/>
</dbReference>
<dbReference type="CDD" id="cd12152">
    <property type="entry name" value="F1-ATPase_delta"/>
    <property type="match status" value="1"/>
</dbReference>
<comment type="subunit">
    <text evidence="8">F-type ATPases have 2 components, CF(1) - the catalytic core - and CF(0) - the membrane proton channel. CF(1) has five subunits: alpha(3), beta(3), gamma(1), delta(1), epsilon(1). CF(0) has three main subunits: a, b and c.</text>
</comment>
<keyword evidence="6 8" id="KW-0139">CF(1)</keyword>
<evidence type="ECO:0000256" key="8">
    <source>
        <dbReference type="HAMAP-Rule" id="MF_00530"/>
    </source>
</evidence>
<comment type="similarity">
    <text evidence="2 8">Belongs to the ATPase epsilon chain family.</text>
</comment>
<evidence type="ECO:0000259" key="9">
    <source>
        <dbReference type="Pfam" id="PF02823"/>
    </source>
</evidence>
<evidence type="ECO:0000256" key="2">
    <source>
        <dbReference type="ARBA" id="ARBA00005712"/>
    </source>
</evidence>
<comment type="function">
    <text evidence="8">Produces ATP from ADP in the presence of a proton gradient across the membrane.</text>
</comment>